<keyword evidence="1" id="KW-0812">Transmembrane</keyword>
<dbReference type="RefSeq" id="WP_172241890.1">
    <property type="nucleotide sequence ID" value="NZ_JABFDP010000034.1"/>
</dbReference>
<keyword evidence="3" id="KW-1185">Reference proteome</keyword>
<keyword evidence="1" id="KW-1133">Transmembrane helix</keyword>
<protein>
    <submittedName>
        <fullName evidence="2">Uncharacterized protein</fullName>
    </submittedName>
</protein>
<reference evidence="3" key="1">
    <citation type="journal article" date="2021" name="ISME J.">
        <title>Evolutionary origin and ecological implication of a unique nif island in free-living Bradyrhizobium lineages.</title>
        <authorList>
            <person name="Tao J."/>
        </authorList>
    </citation>
    <scope>NUCLEOTIDE SEQUENCE [LARGE SCALE GENOMIC DNA]</scope>
    <source>
        <strain evidence="3">SZCCT0094</strain>
    </source>
</reference>
<feature type="transmembrane region" description="Helical" evidence="1">
    <location>
        <begin position="76"/>
        <end position="93"/>
    </location>
</feature>
<comment type="caution">
    <text evidence="2">The sequence shown here is derived from an EMBL/GenBank/DDBJ whole genome shotgun (WGS) entry which is preliminary data.</text>
</comment>
<sequence>MPAIALILGLVSVGLLCRALFELAVHALPFFVAVSTSMAVLSAGVGIAGAFLVGLTAAALTLAIGRVLFVTSRSPLIRASVAAAFLVPAAMAGRHTALGVAFLAGPSPLLREIIGWLGAFLSGGCALHELLNHDLPRPLRSEAGGDRSLHSSRL</sequence>
<proteinExistence type="predicted"/>
<gene>
    <name evidence="2" type="ORF">JQ619_36985</name>
</gene>
<dbReference type="EMBL" id="JAFCLK010000062">
    <property type="protein sequence ID" value="MBR1141358.1"/>
    <property type="molecule type" value="Genomic_DNA"/>
</dbReference>
<evidence type="ECO:0000313" key="2">
    <source>
        <dbReference type="EMBL" id="MBR1141358.1"/>
    </source>
</evidence>
<evidence type="ECO:0000313" key="3">
    <source>
        <dbReference type="Proteomes" id="UP001314635"/>
    </source>
</evidence>
<organism evidence="2 3">
    <name type="scientific">Bradyrhizobium denitrificans</name>
    <dbReference type="NCBI Taxonomy" id="2734912"/>
    <lineage>
        <taxon>Bacteria</taxon>
        <taxon>Pseudomonadati</taxon>
        <taxon>Pseudomonadota</taxon>
        <taxon>Alphaproteobacteria</taxon>
        <taxon>Hyphomicrobiales</taxon>
        <taxon>Nitrobacteraceae</taxon>
        <taxon>Bradyrhizobium</taxon>
    </lineage>
</organism>
<feature type="transmembrane region" description="Helical" evidence="1">
    <location>
        <begin position="113"/>
        <end position="131"/>
    </location>
</feature>
<name>A0ABS5GJ59_9BRAD</name>
<evidence type="ECO:0000256" key="1">
    <source>
        <dbReference type="SAM" id="Phobius"/>
    </source>
</evidence>
<accession>A0ABS5GJ59</accession>
<feature type="transmembrane region" description="Helical" evidence="1">
    <location>
        <begin position="43"/>
        <end position="64"/>
    </location>
</feature>
<dbReference type="Proteomes" id="UP001314635">
    <property type="component" value="Unassembled WGS sequence"/>
</dbReference>
<keyword evidence="1" id="KW-0472">Membrane</keyword>